<dbReference type="PANTHER" id="PTHR30006:SF2">
    <property type="entry name" value="ABC TRANSPORTER SUBSTRATE-BINDING PROTEIN"/>
    <property type="match status" value="1"/>
</dbReference>
<dbReference type="Pfam" id="PF13416">
    <property type="entry name" value="SBP_bac_8"/>
    <property type="match status" value="1"/>
</dbReference>
<name>A0AAE3N287_9HYPH</name>
<keyword evidence="4" id="KW-1185">Reference proteome</keyword>
<dbReference type="AlphaFoldDB" id="A0AAE3N287"/>
<organism evidence="3 4">
    <name type="scientific">Ectorhizobium quercum</name>
    <dbReference type="NCBI Taxonomy" id="2965071"/>
    <lineage>
        <taxon>Bacteria</taxon>
        <taxon>Pseudomonadati</taxon>
        <taxon>Pseudomonadota</taxon>
        <taxon>Alphaproteobacteria</taxon>
        <taxon>Hyphomicrobiales</taxon>
        <taxon>Rhizobiaceae</taxon>
        <taxon>Ectorhizobium</taxon>
    </lineage>
</organism>
<evidence type="ECO:0000313" key="4">
    <source>
        <dbReference type="Proteomes" id="UP001208771"/>
    </source>
</evidence>
<comment type="caution">
    <text evidence="3">The sequence shown here is derived from an EMBL/GenBank/DDBJ whole genome shotgun (WGS) entry which is preliminary data.</text>
</comment>
<evidence type="ECO:0000256" key="2">
    <source>
        <dbReference type="ARBA" id="ARBA00022764"/>
    </source>
</evidence>
<dbReference type="GO" id="GO:0015888">
    <property type="term" value="P:thiamine transport"/>
    <property type="evidence" value="ECO:0007669"/>
    <property type="project" value="TreeGrafter"/>
</dbReference>
<dbReference type="Gene3D" id="3.40.190.10">
    <property type="entry name" value="Periplasmic binding protein-like II"/>
    <property type="match status" value="2"/>
</dbReference>
<protein>
    <submittedName>
        <fullName evidence="3">Extracellular solute-binding protein</fullName>
    </submittedName>
</protein>
<evidence type="ECO:0000256" key="1">
    <source>
        <dbReference type="ARBA" id="ARBA00022729"/>
    </source>
</evidence>
<dbReference type="InterPro" id="IPR006059">
    <property type="entry name" value="SBP"/>
</dbReference>
<dbReference type="Proteomes" id="UP001208771">
    <property type="component" value="Unassembled WGS sequence"/>
</dbReference>
<keyword evidence="1" id="KW-0732">Signal</keyword>
<dbReference type="GO" id="GO:0030288">
    <property type="term" value="C:outer membrane-bounded periplasmic space"/>
    <property type="evidence" value="ECO:0007669"/>
    <property type="project" value="TreeGrafter"/>
</dbReference>
<sequence length="350" mass="37870">MISLSKFKRRDFIKGVGAGVGLAVAMGVRPGFAAGGRVVVGTWGGDYARLLNKNIEQPFLIPQGWEVVQDQAGDPERRAKLAAERRLPRGSVDVHGLNGSNMYQVFQLGLTQEIDYSRIPNAEHLLPSMRDGYGVPHIYSGKVVLFNPELIPSAPSSYAGILSPELGNKLGIIDIQYQYVMLAAALAAGGNLTAMDDGKKLLLEIRKAGGRIYPTNEAFAQGLQTGEIGGGIMWKARAVQWQNAGIKVEAVTPSEGILPYTSGMVIPKNAPNVEGAYAYINASLEPAAQQAFAVDMGYDGTVENAGIDADLKSRIGFTPEEVAKIQTIDQEFILNNDVEMKDWWDKEFKA</sequence>
<dbReference type="InterPro" id="IPR006311">
    <property type="entry name" value="TAT_signal"/>
</dbReference>
<proteinExistence type="predicted"/>
<dbReference type="SUPFAM" id="SSF53850">
    <property type="entry name" value="Periplasmic binding protein-like II"/>
    <property type="match status" value="1"/>
</dbReference>
<reference evidence="3" key="1">
    <citation type="submission" date="2022-07" db="EMBL/GenBank/DDBJ databases">
        <title>Ectorhizobium quercum gen.nov., sp. nov.</title>
        <authorList>
            <person name="Ma T."/>
            <person name="Li Y."/>
        </authorList>
    </citation>
    <scope>NUCLEOTIDE SEQUENCE</scope>
    <source>
        <strain evidence="3">BDR2-2</strain>
    </source>
</reference>
<dbReference type="RefSeq" id="WP_306411743.1">
    <property type="nucleotide sequence ID" value="NZ_JANFPI010000004.1"/>
</dbReference>
<dbReference type="GO" id="GO:0030975">
    <property type="term" value="F:thiamine binding"/>
    <property type="evidence" value="ECO:0007669"/>
    <property type="project" value="TreeGrafter"/>
</dbReference>
<dbReference type="PANTHER" id="PTHR30006">
    <property type="entry name" value="THIAMINE-BINDING PERIPLASMIC PROTEIN-RELATED"/>
    <property type="match status" value="1"/>
</dbReference>
<evidence type="ECO:0000313" key="3">
    <source>
        <dbReference type="EMBL" id="MCX8997950.1"/>
    </source>
</evidence>
<gene>
    <name evidence="3" type="ORF">NOF55_12640</name>
</gene>
<accession>A0AAE3N287</accession>
<dbReference type="EMBL" id="JANFPI010000004">
    <property type="protein sequence ID" value="MCX8997950.1"/>
    <property type="molecule type" value="Genomic_DNA"/>
</dbReference>
<dbReference type="GO" id="GO:0030976">
    <property type="term" value="F:thiamine pyrophosphate binding"/>
    <property type="evidence" value="ECO:0007669"/>
    <property type="project" value="TreeGrafter"/>
</dbReference>
<keyword evidence="2" id="KW-0574">Periplasm</keyword>
<dbReference type="PROSITE" id="PS51318">
    <property type="entry name" value="TAT"/>
    <property type="match status" value="1"/>
</dbReference>